<dbReference type="Gene3D" id="1.10.3730.20">
    <property type="match status" value="1"/>
</dbReference>
<accession>K6H588</accession>
<feature type="transmembrane region" description="Helical" evidence="6">
    <location>
        <begin position="12"/>
        <end position="34"/>
    </location>
</feature>
<protein>
    <submittedName>
        <fullName evidence="8">DMT(Drug/metabolite transporter) superfamily permease</fullName>
    </submittedName>
</protein>
<evidence type="ECO:0000313" key="9">
    <source>
        <dbReference type="Proteomes" id="UP000006272"/>
    </source>
</evidence>
<dbReference type="AlphaFoldDB" id="K6H588"/>
<dbReference type="GO" id="GO:0005886">
    <property type="term" value="C:plasma membrane"/>
    <property type="evidence" value="ECO:0007669"/>
    <property type="project" value="UniProtKB-SubCell"/>
</dbReference>
<gene>
    <name evidence="8" type="ORF">B193_3661</name>
</gene>
<dbReference type="PANTHER" id="PTHR32322:SF18">
    <property type="entry name" value="S-ADENOSYLMETHIONINE_S-ADENOSYLHOMOCYSTEINE TRANSPORTER"/>
    <property type="match status" value="1"/>
</dbReference>
<feature type="transmembrane region" description="Helical" evidence="6">
    <location>
        <begin position="273"/>
        <end position="290"/>
    </location>
</feature>
<comment type="caution">
    <text evidence="8">The sequence shown here is derived from an EMBL/GenBank/DDBJ whole genome shotgun (WGS) entry which is preliminary data.</text>
</comment>
<reference evidence="8 9" key="1">
    <citation type="submission" date="2012-07" db="EMBL/GenBank/DDBJ databases">
        <title>Draft genome sequence of Desulfovibrio magneticus str. Maddingley MBC34 obtained from a metagenomic sequence of a methanogenic enrichment isolated from coal-seam formation water in Victoria, Australia.</title>
        <authorList>
            <person name="Greenfield P."/>
            <person name="Hendry P."/>
            <person name="Li D."/>
            <person name="Rosewarne C.P."/>
            <person name="Tran-Dinh N."/>
            <person name="Elbourne L.D.H."/>
            <person name="Paulsen I.T."/>
            <person name="Midgley D.J."/>
        </authorList>
    </citation>
    <scope>NUCLEOTIDE SEQUENCE [LARGE SCALE GENOMIC DNA]</scope>
    <source>
        <strain evidence="9">Maddingley MBC34</strain>
    </source>
</reference>
<dbReference type="InterPro" id="IPR050638">
    <property type="entry name" value="AA-Vitamin_Transporters"/>
</dbReference>
<dbReference type="Pfam" id="PF00892">
    <property type="entry name" value="EamA"/>
    <property type="match status" value="2"/>
</dbReference>
<feature type="transmembrane region" description="Helical" evidence="6">
    <location>
        <begin position="156"/>
        <end position="174"/>
    </location>
</feature>
<dbReference type="InterPro" id="IPR000620">
    <property type="entry name" value="EamA_dom"/>
</dbReference>
<evidence type="ECO:0000256" key="2">
    <source>
        <dbReference type="ARBA" id="ARBA00022475"/>
    </source>
</evidence>
<organism evidence="8 9">
    <name type="scientific">Solidesulfovibrio magneticus str. Maddingley MBC34</name>
    <dbReference type="NCBI Taxonomy" id="1206767"/>
    <lineage>
        <taxon>Bacteria</taxon>
        <taxon>Pseudomonadati</taxon>
        <taxon>Thermodesulfobacteriota</taxon>
        <taxon>Desulfovibrionia</taxon>
        <taxon>Desulfovibrionales</taxon>
        <taxon>Desulfovibrionaceae</taxon>
        <taxon>Solidesulfovibrio</taxon>
    </lineage>
</organism>
<evidence type="ECO:0000313" key="8">
    <source>
        <dbReference type="EMBL" id="EKO37653.1"/>
    </source>
</evidence>
<dbReference type="InterPro" id="IPR037185">
    <property type="entry name" value="EmrE-like"/>
</dbReference>
<feature type="transmembrane region" description="Helical" evidence="6">
    <location>
        <begin position="213"/>
        <end position="236"/>
    </location>
</feature>
<evidence type="ECO:0000256" key="4">
    <source>
        <dbReference type="ARBA" id="ARBA00022989"/>
    </source>
</evidence>
<dbReference type="PANTHER" id="PTHR32322">
    <property type="entry name" value="INNER MEMBRANE TRANSPORTER"/>
    <property type="match status" value="1"/>
</dbReference>
<name>K6H588_9BACT</name>
<keyword evidence="2" id="KW-1003">Cell membrane</keyword>
<dbReference type="SUPFAM" id="SSF103481">
    <property type="entry name" value="Multidrug resistance efflux transporter EmrE"/>
    <property type="match status" value="2"/>
</dbReference>
<dbReference type="EMBL" id="ALAO01000377">
    <property type="protein sequence ID" value="EKO37653.1"/>
    <property type="molecule type" value="Genomic_DNA"/>
</dbReference>
<evidence type="ECO:0000256" key="1">
    <source>
        <dbReference type="ARBA" id="ARBA00004651"/>
    </source>
</evidence>
<feature type="transmembrane region" description="Helical" evidence="6">
    <location>
        <begin position="100"/>
        <end position="120"/>
    </location>
</feature>
<feature type="domain" description="EamA" evidence="7">
    <location>
        <begin position="13"/>
        <end position="143"/>
    </location>
</feature>
<keyword evidence="4 6" id="KW-1133">Transmembrane helix</keyword>
<keyword evidence="3 6" id="KW-0812">Transmembrane</keyword>
<evidence type="ECO:0000256" key="6">
    <source>
        <dbReference type="SAM" id="Phobius"/>
    </source>
</evidence>
<evidence type="ECO:0000256" key="5">
    <source>
        <dbReference type="ARBA" id="ARBA00023136"/>
    </source>
</evidence>
<feature type="transmembrane region" description="Helical" evidence="6">
    <location>
        <begin position="132"/>
        <end position="150"/>
    </location>
</feature>
<proteinExistence type="predicted"/>
<comment type="subcellular location">
    <subcellularLocation>
        <location evidence="1">Cell membrane</location>
        <topology evidence="1">Multi-pass membrane protein</topology>
    </subcellularLocation>
</comment>
<dbReference type="Proteomes" id="UP000006272">
    <property type="component" value="Unassembled WGS sequence"/>
</dbReference>
<feature type="transmembrane region" description="Helical" evidence="6">
    <location>
        <begin position="248"/>
        <end position="267"/>
    </location>
</feature>
<feature type="transmembrane region" description="Helical" evidence="6">
    <location>
        <begin position="40"/>
        <end position="58"/>
    </location>
</feature>
<evidence type="ECO:0000259" key="7">
    <source>
        <dbReference type="Pfam" id="PF00892"/>
    </source>
</evidence>
<sequence>MSQTSREMSWAAFFALIGAAILWGSSFIAMKIAMREFSPLLAVFCRMAVASAVFALIWRRMGGFAAGRADWKGIVFMAFCEPCLYFIFESQALTMTQASQAGMITAMLPVMTAVAAAFVLKEKLEVRAMTGLLLAVAGVAVMSLAGEAGPQAPRPILGNLLEFLAMCCAVGYIITCKKLAARHKPLYLTAAQSFVGMAFFSPALVFAPMPATLTFGPVAAVFFLGLAVTFVAYGLYNYGVCNAPAAKAAAFINLIPVITCLLSWLILDETLNAGQLLGGAAVLGGVGLSARPARKGGKARGQQQQ</sequence>
<feature type="transmembrane region" description="Helical" evidence="6">
    <location>
        <begin position="70"/>
        <end position="88"/>
    </location>
</feature>
<evidence type="ECO:0000256" key="3">
    <source>
        <dbReference type="ARBA" id="ARBA00022692"/>
    </source>
</evidence>
<keyword evidence="5 6" id="KW-0472">Membrane</keyword>
<feature type="domain" description="EamA" evidence="7">
    <location>
        <begin position="157"/>
        <end position="289"/>
    </location>
</feature>
<dbReference type="PATRIC" id="fig|1206767.3.peg.3567"/>
<feature type="transmembrane region" description="Helical" evidence="6">
    <location>
        <begin position="186"/>
        <end position="207"/>
    </location>
</feature>